<dbReference type="AlphaFoldDB" id="A0A254TH95"/>
<comment type="caution">
    <text evidence="1">The sequence shown here is derived from an EMBL/GenBank/DDBJ whole genome shotgun (WGS) entry which is preliminary data.</text>
</comment>
<organism evidence="1 2">
    <name type="scientific">Noviherbaspirillum denitrificans</name>
    <dbReference type="NCBI Taxonomy" id="1968433"/>
    <lineage>
        <taxon>Bacteria</taxon>
        <taxon>Pseudomonadati</taxon>
        <taxon>Pseudomonadota</taxon>
        <taxon>Betaproteobacteria</taxon>
        <taxon>Burkholderiales</taxon>
        <taxon>Oxalobacteraceae</taxon>
        <taxon>Noviherbaspirillum</taxon>
    </lineage>
</organism>
<reference evidence="1 2" key="1">
    <citation type="submission" date="2016-02" db="EMBL/GenBank/DDBJ databases">
        <authorList>
            <person name="Wen L."/>
            <person name="He K."/>
            <person name="Yang H."/>
        </authorList>
    </citation>
    <scope>NUCLEOTIDE SEQUENCE [LARGE SCALE GENOMIC DNA]</scope>
    <source>
        <strain evidence="1 2">TSA40</strain>
    </source>
</reference>
<accession>A0A254TH95</accession>
<protein>
    <submittedName>
        <fullName evidence="1">Uncharacterized protein</fullName>
    </submittedName>
</protein>
<name>A0A254TH95_9BURK</name>
<dbReference type="Proteomes" id="UP000197535">
    <property type="component" value="Unassembled WGS sequence"/>
</dbReference>
<keyword evidence="2" id="KW-1185">Reference proteome</keyword>
<sequence length="70" mass="7828">MLNIRVGDTVAFRRRVTEKCDSELLMKFRGVVTGIAGDWLFIEEATGRTRVMPIDSMCRVAANGVLLELV</sequence>
<dbReference type="EMBL" id="LSTO01000001">
    <property type="protein sequence ID" value="OWW21895.1"/>
    <property type="molecule type" value="Genomic_DNA"/>
</dbReference>
<evidence type="ECO:0000313" key="2">
    <source>
        <dbReference type="Proteomes" id="UP000197535"/>
    </source>
</evidence>
<evidence type="ECO:0000313" key="1">
    <source>
        <dbReference type="EMBL" id="OWW21895.1"/>
    </source>
</evidence>
<proteinExistence type="predicted"/>
<gene>
    <name evidence="1" type="ORF">AYR66_22770</name>
</gene>